<evidence type="ECO:0000313" key="2">
    <source>
        <dbReference type="Proteomes" id="UP001162029"/>
    </source>
</evidence>
<evidence type="ECO:0000313" key="1">
    <source>
        <dbReference type="EMBL" id="CAI5741037.1"/>
    </source>
</evidence>
<sequence>MEAWLSCKERFDSLSSSHETAQRVANCATISHNNTLSDATSTAEKPNNLRLLVLERRYLVFVKLAERCQEWLAAQKKSQELERMSTFFNTELDLERFSQDEGYRTNKILLLATKKEHLRLSRQFASKYGIDEYECVLTYIKSALLFPPDRSRAGRREQLDQAFTIEEIDILEEALQRPISFGDFLLKRSTVEAPSLYEAIDGTDHVGVLLMLRMVLECSKRIDQESAESLLLQERSLFPLPKASTDRISLLFMCLKKLKEIADLFDEVDSVDLKLIGVASTPTELLTPLVSSQTDMIANRHVAVEAARPLLTGTTIKIVTKILRKLHRVTPSSMVMIHVNDTLTNIWSEHGVSATSEAKGADLASYAYESCAPCLSVLSNEHLLLFHYLFLDGWKSEPLPELLAHINLAEEFYGQQLSGLQRFGALLTLQKRVELVADTLRTFQMKHDSWQSAGPGSNDSSASSTTSLLSISGDSTHYIRKEQELHYLERELANNLCCLLLNEIEQSESIFDESKTKDKTIQSLEPATVALRAWFAMDPLQQAASEKFLHMEAKSSRDTAADAIAYSYKTAVTNLVKRCVGSEEDGADSSVRWIERLTWMWVTGTSAPSSNQIAELADYLHVTLRISHNEKSEAHVIYKRTVLQLKQSPSKLLKEIGSSRLIEELQIPAENDAPRKNLVALVREAVLAQWDQLISLKEGQQKWAEAAILSQVLLSCDAKMGINASYTTWDFGLHVKAVWSAILTKHNMDENTEQQCIFEVPSREIFNRFATVFMKLLAFIEASSRDNNPSALRYAEMATVALSNLLICHDDVRGGTKESTQRGAYAWHSELKFAVKIRAHAQFQVGTAIRRPAMLQEVEVATCWSALFARGVWSAQLLSWYTSYAFEKLSSEKEATEAVILTHWKTNDIDIAIQLLLMCPFDDLRETYSDRLWLAVRQLPQGSRSWSTAMELALLRFDVAVLMQHGLHSSVVAFLLQDSNRNPALWTSSGAYVVCALVTNGEFAAAGRLTCALRHTHPLLWDIEDARLLLANYLQSLISSSVQHKNTTNIDLSHLQHEVYVQTSSHFANAFQ</sequence>
<keyword evidence="2" id="KW-1185">Reference proteome</keyword>
<organism evidence="1 2">
    <name type="scientific">Peronospora destructor</name>
    <dbReference type="NCBI Taxonomy" id="86335"/>
    <lineage>
        <taxon>Eukaryota</taxon>
        <taxon>Sar</taxon>
        <taxon>Stramenopiles</taxon>
        <taxon>Oomycota</taxon>
        <taxon>Peronosporomycetes</taxon>
        <taxon>Peronosporales</taxon>
        <taxon>Peronosporaceae</taxon>
        <taxon>Peronospora</taxon>
    </lineage>
</organism>
<protein>
    <recommendedName>
        <fullName evidence="3">Nuclear pore complex protein</fullName>
    </recommendedName>
</protein>
<dbReference type="Proteomes" id="UP001162029">
    <property type="component" value="Unassembled WGS sequence"/>
</dbReference>
<dbReference type="EMBL" id="CANTFM010001557">
    <property type="protein sequence ID" value="CAI5741037.1"/>
    <property type="molecule type" value="Genomic_DNA"/>
</dbReference>
<reference evidence="1" key="1">
    <citation type="submission" date="2022-12" db="EMBL/GenBank/DDBJ databases">
        <authorList>
            <person name="Webb A."/>
        </authorList>
    </citation>
    <scope>NUCLEOTIDE SEQUENCE</scope>
    <source>
        <strain evidence="1">Pd1</strain>
    </source>
</reference>
<dbReference type="AlphaFoldDB" id="A0AAV0UVR7"/>
<accession>A0AAV0UVR7</accession>
<comment type="caution">
    <text evidence="1">The sequence shown here is derived from an EMBL/GenBank/DDBJ whole genome shotgun (WGS) entry which is preliminary data.</text>
</comment>
<gene>
    <name evidence="1" type="ORF">PDE001_LOCUS7683</name>
</gene>
<proteinExistence type="predicted"/>
<name>A0AAV0UVR7_9STRA</name>
<evidence type="ECO:0008006" key="3">
    <source>
        <dbReference type="Google" id="ProtNLM"/>
    </source>
</evidence>